<keyword evidence="1" id="KW-0812">Transmembrane</keyword>
<evidence type="ECO:0000313" key="3">
    <source>
        <dbReference type="Proteomes" id="UP001225378"/>
    </source>
</evidence>
<dbReference type="AlphaFoldDB" id="A0AAU7NTX1"/>
<organism evidence="2 3">
    <name type="scientific">Methylomarinum roseum</name>
    <dbReference type="NCBI Taxonomy" id="3067653"/>
    <lineage>
        <taxon>Bacteria</taxon>
        <taxon>Pseudomonadati</taxon>
        <taxon>Pseudomonadota</taxon>
        <taxon>Gammaproteobacteria</taxon>
        <taxon>Methylococcales</taxon>
        <taxon>Methylococcaceae</taxon>
        <taxon>Methylomarinum</taxon>
    </lineage>
</organism>
<proteinExistence type="predicted"/>
<evidence type="ECO:0000313" key="2">
    <source>
        <dbReference type="EMBL" id="XBS20470.1"/>
    </source>
</evidence>
<gene>
    <name evidence="2" type="ORF">Q9L42_019320</name>
</gene>
<accession>A0AAU7NTX1</accession>
<dbReference type="Proteomes" id="UP001225378">
    <property type="component" value="Chromosome"/>
</dbReference>
<feature type="transmembrane region" description="Helical" evidence="1">
    <location>
        <begin position="14"/>
        <end position="32"/>
    </location>
</feature>
<evidence type="ECO:0000256" key="1">
    <source>
        <dbReference type="SAM" id="Phobius"/>
    </source>
</evidence>
<protein>
    <recommendedName>
        <fullName evidence="4">MSHA biogenesis protein MshJ</fullName>
    </recommendedName>
</protein>
<keyword evidence="1" id="KW-0472">Membrane</keyword>
<sequence>MTPEQQRELWLKRVLPGLVISVIYFVFISGIVSDKAKTAEDAYRKLMQRGISSAALPSLESQKNRLQDELIKLKQRDEAVQNGLSEKAGFLYGQSDGHEAIDRIAVILAQHRLRITEESVTEQKKVGDMPQSIADVQQWLGEALKSDDAVKLQQIGFVGRYVDVYAMMQQLADENIKALPVSLTMTNLNSDDRNDIGLKKWLLELWI</sequence>
<keyword evidence="3" id="KW-1185">Reference proteome</keyword>
<reference evidence="2 3" key="1">
    <citation type="journal article" date="2024" name="Microbiology">
        <title>Methylomarinum rosea sp. nov., a novel halophilic methanotrophic bacterium from the hypersaline Lake Elton.</title>
        <authorList>
            <person name="Suleimanov R.Z."/>
            <person name="Oshkin I.Y."/>
            <person name="Danilova O.V."/>
            <person name="Suzina N.E."/>
            <person name="Dedysh S.N."/>
        </authorList>
    </citation>
    <scope>NUCLEOTIDE SEQUENCE [LARGE SCALE GENOMIC DNA]</scope>
    <source>
        <strain evidence="2 3">Ch1-1</strain>
    </source>
</reference>
<keyword evidence="1" id="KW-1133">Transmembrane helix</keyword>
<evidence type="ECO:0008006" key="4">
    <source>
        <dbReference type="Google" id="ProtNLM"/>
    </source>
</evidence>
<dbReference type="EMBL" id="CP157743">
    <property type="protein sequence ID" value="XBS20470.1"/>
    <property type="molecule type" value="Genomic_DNA"/>
</dbReference>
<dbReference type="RefSeq" id="WP_305906752.1">
    <property type="nucleotide sequence ID" value="NZ_CP157743.1"/>
</dbReference>
<dbReference type="KEGG" id="mech:Q9L42_019320"/>
<name>A0AAU7NTX1_9GAMM</name>